<reference evidence="3" key="1">
    <citation type="submission" date="2022-05" db="EMBL/GenBank/DDBJ databases">
        <title>Schlegelella sp. nov., isolated from mangrove soil.</title>
        <authorList>
            <person name="Liu Y."/>
            <person name="Ge X."/>
            <person name="Liu W."/>
        </authorList>
    </citation>
    <scope>NUCLEOTIDE SEQUENCE</scope>
    <source>
        <strain evidence="3">S2-27</strain>
    </source>
</reference>
<organism evidence="3 4">
    <name type="scientific">Caldimonas mangrovi</name>
    <dbReference type="NCBI Taxonomy" id="2944811"/>
    <lineage>
        <taxon>Bacteria</taxon>
        <taxon>Pseudomonadati</taxon>
        <taxon>Pseudomonadota</taxon>
        <taxon>Betaproteobacteria</taxon>
        <taxon>Burkholderiales</taxon>
        <taxon>Sphaerotilaceae</taxon>
        <taxon>Caldimonas</taxon>
    </lineage>
</organism>
<dbReference type="PANTHER" id="PTHR35585:SF1">
    <property type="entry name" value="HHE DOMAIN PROTEIN (AFU_ORTHOLOGUE AFUA_4G00730)"/>
    <property type="match status" value="1"/>
</dbReference>
<dbReference type="Proteomes" id="UP001165541">
    <property type="component" value="Unassembled WGS sequence"/>
</dbReference>
<evidence type="ECO:0000313" key="4">
    <source>
        <dbReference type="Proteomes" id="UP001165541"/>
    </source>
</evidence>
<proteinExistence type="predicted"/>
<dbReference type="RefSeq" id="WP_251776389.1">
    <property type="nucleotide sequence ID" value="NZ_JAMKFE010000001.1"/>
</dbReference>
<feature type="compositionally biased region" description="Basic and acidic residues" evidence="1">
    <location>
        <begin position="1"/>
        <end position="12"/>
    </location>
</feature>
<sequence length="193" mass="21950">MSHHPQVRDEPSSRAIPVQAQRVRSPTDDTDALVVLRGYQDALLRLFVDLDDIGSAVDQGALLPDRKARLVGELLRELNLLIQIEDEVFYPAVREAVRNDALMNVLDVEHQVAMQIVMEIDDMEPDDELYNAHLDVLDTNVRRHIEQEQSVLFDMIRRSKLGAEQLGRKMVAMRAALLFNDDAIPHANRLPAR</sequence>
<gene>
    <name evidence="3" type="ORF">M8A51_01760</name>
</gene>
<feature type="region of interest" description="Disordered" evidence="1">
    <location>
        <begin position="1"/>
        <end position="24"/>
    </location>
</feature>
<dbReference type="Gene3D" id="1.20.120.520">
    <property type="entry name" value="nmb1532 protein domain like"/>
    <property type="match status" value="1"/>
</dbReference>
<dbReference type="InterPro" id="IPR012312">
    <property type="entry name" value="Hemerythrin-like"/>
</dbReference>
<evidence type="ECO:0000256" key="1">
    <source>
        <dbReference type="SAM" id="MobiDB-lite"/>
    </source>
</evidence>
<evidence type="ECO:0000313" key="3">
    <source>
        <dbReference type="EMBL" id="MCM5678249.1"/>
    </source>
</evidence>
<dbReference type="PANTHER" id="PTHR35585">
    <property type="entry name" value="HHE DOMAIN PROTEIN (AFU_ORTHOLOGUE AFUA_4G00730)"/>
    <property type="match status" value="1"/>
</dbReference>
<comment type="caution">
    <text evidence="3">The sequence shown here is derived from an EMBL/GenBank/DDBJ whole genome shotgun (WGS) entry which is preliminary data.</text>
</comment>
<dbReference type="EMBL" id="JAMKFE010000001">
    <property type="protein sequence ID" value="MCM5678249.1"/>
    <property type="molecule type" value="Genomic_DNA"/>
</dbReference>
<accession>A0ABT0YHP3</accession>
<feature type="domain" description="Hemerythrin-like" evidence="2">
    <location>
        <begin position="35"/>
        <end position="156"/>
    </location>
</feature>
<keyword evidence="4" id="KW-1185">Reference proteome</keyword>
<dbReference type="Pfam" id="PF01814">
    <property type="entry name" value="Hemerythrin"/>
    <property type="match status" value="1"/>
</dbReference>
<evidence type="ECO:0000259" key="2">
    <source>
        <dbReference type="Pfam" id="PF01814"/>
    </source>
</evidence>
<name>A0ABT0YHP3_9BURK</name>
<protein>
    <submittedName>
        <fullName evidence="3">Hemerythrin domain-containing protein</fullName>
    </submittedName>
</protein>